<dbReference type="Proteomes" id="UP000887540">
    <property type="component" value="Unplaced"/>
</dbReference>
<feature type="transmembrane region" description="Helical" evidence="6">
    <location>
        <begin position="37"/>
        <end position="59"/>
    </location>
</feature>
<evidence type="ECO:0000256" key="2">
    <source>
        <dbReference type="ARBA" id="ARBA00022692"/>
    </source>
</evidence>
<evidence type="ECO:0000256" key="1">
    <source>
        <dbReference type="ARBA" id="ARBA00004141"/>
    </source>
</evidence>
<evidence type="ECO:0000256" key="6">
    <source>
        <dbReference type="SAM" id="Phobius"/>
    </source>
</evidence>
<reference evidence="8" key="1">
    <citation type="submission" date="2022-11" db="UniProtKB">
        <authorList>
            <consortium name="WormBaseParasite"/>
        </authorList>
    </citation>
    <scope>IDENTIFICATION</scope>
</reference>
<dbReference type="GO" id="GO:0016020">
    <property type="term" value="C:membrane"/>
    <property type="evidence" value="ECO:0007669"/>
    <property type="project" value="UniProtKB-SubCell"/>
</dbReference>
<accession>A0A914CTC9</accession>
<evidence type="ECO:0000256" key="3">
    <source>
        <dbReference type="ARBA" id="ARBA00022989"/>
    </source>
</evidence>
<keyword evidence="3 6" id="KW-1133">Transmembrane helix</keyword>
<name>A0A914CTC9_9BILA</name>
<feature type="region of interest" description="Disordered" evidence="5">
    <location>
        <begin position="263"/>
        <end position="366"/>
    </location>
</feature>
<comment type="subcellular location">
    <subcellularLocation>
        <location evidence="1">Membrane</location>
        <topology evidence="1">Multi-pass membrane protein</topology>
    </subcellularLocation>
</comment>
<dbReference type="Pfam" id="PF00335">
    <property type="entry name" value="Tetraspanin"/>
    <property type="match status" value="1"/>
</dbReference>
<dbReference type="AlphaFoldDB" id="A0A914CTC9"/>
<feature type="transmembrane region" description="Helical" evidence="6">
    <location>
        <begin position="188"/>
        <end position="213"/>
    </location>
</feature>
<dbReference type="InterPro" id="IPR018499">
    <property type="entry name" value="Tetraspanin/Peripherin"/>
</dbReference>
<dbReference type="InterPro" id="IPR008952">
    <property type="entry name" value="Tetraspanin_EC2_sf"/>
</dbReference>
<keyword evidence="4 6" id="KW-0472">Membrane</keyword>
<evidence type="ECO:0000256" key="4">
    <source>
        <dbReference type="ARBA" id="ARBA00023136"/>
    </source>
</evidence>
<keyword evidence="7" id="KW-1185">Reference proteome</keyword>
<keyword evidence="2 6" id="KW-0812">Transmembrane</keyword>
<evidence type="ECO:0000313" key="8">
    <source>
        <dbReference type="WBParaSite" id="ACRNAN_scaffold1438.g17417.t1"/>
    </source>
</evidence>
<evidence type="ECO:0000256" key="5">
    <source>
        <dbReference type="SAM" id="MobiDB-lite"/>
    </source>
</evidence>
<dbReference type="SUPFAM" id="SSF48652">
    <property type="entry name" value="Tetraspanin"/>
    <property type="match status" value="1"/>
</dbReference>
<feature type="compositionally biased region" description="Basic residues" evidence="5">
    <location>
        <begin position="340"/>
        <end position="349"/>
    </location>
</feature>
<organism evidence="7 8">
    <name type="scientific">Acrobeloides nanus</name>
    <dbReference type="NCBI Taxonomy" id="290746"/>
    <lineage>
        <taxon>Eukaryota</taxon>
        <taxon>Metazoa</taxon>
        <taxon>Ecdysozoa</taxon>
        <taxon>Nematoda</taxon>
        <taxon>Chromadorea</taxon>
        <taxon>Rhabditida</taxon>
        <taxon>Tylenchina</taxon>
        <taxon>Cephalobomorpha</taxon>
        <taxon>Cephaloboidea</taxon>
        <taxon>Cephalobidae</taxon>
        <taxon>Acrobeloides</taxon>
    </lineage>
</organism>
<proteinExistence type="predicted"/>
<protein>
    <submittedName>
        <fullName evidence="8">Tetraspanin</fullName>
    </submittedName>
</protein>
<evidence type="ECO:0000313" key="7">
    <source>
        <dbReference type="Proteomes" id="UP000887540"/>
    </source>
</evidence>
<dbReference type="WBParaSite" id="ACRNAN_scaffold1438.g17417.t1">
    <property type="protein sequence ID" value="ACRNAN_scaffold1438.g17417.t1"/>
    <property type="gene ID" value="ACRNAN_scaffold1438.g17417"/>
</dbReference>
<sequence>MPRFGYGRFESTSALRFEKKKPKARQEICAPLKWACFLLNFVVFLVGVTFLALGIYLCIKDPRPITEWLDVVLNPSIMNLADFIDYTQEQLECCGASSVSQGFRDWQLSEQFNCNTSNPYPEKCGVPYSCCRKSVVSEAAGSLNPLLQSMRSLECWQNAQSKRIQDIEADIYVRGCLYPLRTLFESHAVHLGAVVAGIILPVCLAVCLSHLLARQIDYQRFLLEREARRYERRKRREQKIQAQYKQQQQASYAAINPEIGYIESDTSNSLPHRSSLERPKNSMSKIQSRERTHTVPPSKDKKRKKRKAISSSPNRKAAELKMANEVSTNPTGIQDPVVTTKKHEKRRRRSMTETVNQAPSADPRIRQWILQQSDFVKTNKNDIS</sequence>
<dbReference type="Gene3D" id="1.10.1450.10">
    <property type="entry name" value="Tetraspanin"/>
    <property type="match status" value="1"/>
</dbReference>